<gene>
    <name evidence="1" type="ORF">DPMN_111043</name>
</gene>
<evidence type="ECO:0000313" key="2">
    <source>
        <dbReference type="Proteomes" id="UP000828390"/>
    </source>
</evidence>
<protein>
    <submittedName>
        <fullName evidence="1">Uncharacterized protein</fullName>
    </submittedName>
</protein>
<name>A0A9D4QNK9_DREPO</name>
<organism evidence="1 2">
    <name type="scientific">Dreissena polymorpha</name>
    <name type="common">Zebra mussel</name>
    <name type="synonym">Mytilus polymorpha</name>
    <dbReference type="NCBI Taxonomy" id="45954"/>
    <lineage>
        <taxon>Eukaryota</taxon>
        <taxon>Metazoa</taxon>
        <taxon>Spiralia</taxon>
        <taxon>Lophotrochozoa</taxon>
        <taxon>Mollusca</taxon>
        <taxon>Bivalvia</taxon>
        <taxon>Autobranchia</taxon>
        <taxon>Heteroconchia</taxon>
        <taxon>Euheterodonta</taxon>
        <taxon>Imparidentia</taxon>
        <taxon>Neoheterodontei</taxon>
        <taxon>Myida</taxon>
        <taxon>Dreissenoidea</taxon>
        <taxon>Dreissenidae</taxon>
        <taxon>Dreissena</taxon>
    </lineage>
</organism>
<reference evidence="1" key="1">
    <citation type="journal article" date="2019" name="bioRxiv">
        <title>The Genome of the Zebra Mussel, Dreissena polymorpha: A Resource for Invasive Species Research.</title>
        <authorList>
            <person name="McCartney M.A."/>
            <person name="Auch B."/>
            <person name="Kono T."/>
            <person name="Mallez S."/>
            <person name="Zhang Y."/>
            <person name="Obille A."/>
            <person name="Becker A."/>
            <person name="Abrahante J.E."/>
            <person name="Garbe J."/>
            <person name="Badalamenti J.P."/>
            <person name="Herman A."/>
            <person name="Mangelson H."/>
            <person name="Liachko I."/>
            <person name="Sullivan S."/>
            <person name="Sone E.D."/>
            <person name="Koren S."/>
            <person name="Silverstein K.A.T."/>
            <person name="Beckman K.B."/>
            <person name="Gohl D.M."/>
        </authorList>
    </citation>
    <scope>NUCLEOTIDE SEQUENCE</scope>
    <source>
        <strain evidence="1">Duluth1</strain>
        <tissue evidence="1">Whole animal</tissue>
    </source>
</reference>
<dbReference type="AlphaFoldDB" id="A0A9D4QNK9"/>
<reference evidence="1" key="2">
    <citation type="submission" date="2020-11" db="EMBL/GenBank/DDBJ databases">
        <authorList>
            <person name="McCartney M.A."/>
            <person name="Auch B."/>
            <person name="Kono T."/>
            <person name="Mallez S."/>
            <person name="Becker A."/>
            <person name="Gohl D.M."/>
            <person name="Silverstein K.A.T."/>
            <person name="Koren S."/>
            <person name="Bechman K.B."/>
            <person name="Herman A."/>
            <person name="Abrahante J.E."/>
            <person name="Garbe J."/>
        </authorList>
    </citation>
    <scope>NUCLEOTIDE SEQUENCE</scope>
    <source>
        <strain evidence="1">Duluth1</strain>
        <tissue evidence="1">Whole animal</tissue>
    </source>
</reference>
<dbReference type="Proteomes" id="UP000828390">
    <property type="component" value="Unassembled WGS sequence"/>
</dbReference>
<dbReference type="EMBL" id="JAIWYP010000004">
    <property type="protein sequence ID" value="KAH3837643.1"/>
    <property type="molecule type" value="Genomic_DNA"/>
</dbReference>
<keyword evidence="2" id="KW-1185">Reference proteome</keyword>
<comment type="caution">
    <text evidence="1">The sequence shown here is derived from an EMBL/GenBank/DDBJ whole genome shotgun (WGS) entry which is preliminary data.</text>
</comment>
<evidence type="ECO:0000313" key="1">
    <source>
        <dbReference type="EMBL" id="KAH3837643.1"/>
    </source>
</evidence>
<proteinExistence type="predicted"/>
<accession>A0A9D4QNK9</accession>
<sequence>MRSDLILSSLPKEFLLEPGMNLLRKASLASGFLFGGRIQKTITADREDQLYASLARKTLWTTPMGLKASCFRAPPVPAAKNAKRSNLFSERPFSSRSVPNRLSSYTRLSFSQKFSD</sequence>